<dbReference type="InterPro" id="IPR051908">
    <property type="entry name" value="Ribosomal_N-acetyltransferase"/>
</dbReference>
<evidence type="ECO:0000313" key="3">
    <source>
        <dbReference type="Proteomes" id="UP001501116"/>
    </source>
</evidence>
<organism evidence="2 3">
    <name type="scientific">Amycolatopsis minnesotensis</name>
    <dbReference type="NCBI Taxonomy" id="337894"/>
    <lineage>
        <taxon>Bacteria</taxon>
        <taxon>Bacillati</taxon>
        <taxon>Actinomycetota</taxon>
        <taxon>Actinomycetes</taxon>
        <taxon>Pseudonocardiales</taxon>
        <taxon>Pseudonocardiaceae</taxon>
        <taxon>Amycolatopsis</taxon>
    </lineage>
</organism>
<dbReference type="EMBL" id="BAAANN010000055">
    <property type="protein sequence ID" value="GAA1990353.1"/>
    <property type="molecule type" value="Genomic_DNA"/>
</dbReference>
<reference evidence="2 3" key="1">
    <citation type="journal article" date="2019" name="Int. J. Syst. Evol. Microbiol.">
        <title>The Global Catalogue of Microorganisms (GCM) 10K type strain sequencing project: providing services to taxonomists for standard genome sequencing and annotation.</title>
        <authorList>
            <consortium name="The Broad Institute Genomics Platform"/>
            <consortium name="The Broad Institute Genome Sequencing Center for Infectious Disease"/>
            <person name="Wu L."/>
            <person name="Ma J."/>
        </authorList>
    </citation>
    <scope>NUCLEOTIDE SEQUENCE [LARGE SCALE GENOMIC DNA]</scope>
    <source>
        <strain evidence="2 3">JCM 14545</strain>
    </source>
</reference>
<accession>A0ABN2SPN7</accession>
<dbReference type="PROSITE" id="PS51186">
    <property type="entry name" value="GNAT"/>
    <property type="match status" value="1"/>
</dbReference>
<comment type="caution">
    <text evidence="2">The sequence shown here is derived from an EMBL/GenBank/DDBJ whole genome shotgun (WGS) entry which is preliminary data.</text>
</comment>
<dbReference type="PANTHER" id="PTHR43441">
    <property type="entry name" value="RIBOSOMAL-PROTEIN-SERINE ACETYLTRANSFERASE"/>
    <property type="match status" value="1"/>
</dbReference>
<proteinExistence type="predicted"/>
<dbReference type="Proteomes" id="UP001501116">
    <property type="component" value="Unassembled WGS sequence"/>
</dbReference>
<dbReference type="InterPro" id="IPR000182">
    <property type="entry name" value="GNAT_dom"/>
</dbReference>
<dbReference type="RefSeq" id="WP_344430999.1">
    <property type="nucleotide sequence ID" value="NZ_BAAANN010000055.1"/>
</dbReference>
<feature type="domain" description="N-acetyltransferase" evidence="1">
    <location>
        <begin position="5"/>
        <end position="168"/>
    </location>
</feature>
<protein>
    <submittedName>
        <fullName evidence="2">GNAT family protein</fullName>
    </submittedName>
</protein>
<keyword evidence="3" id="KW-1185">Reference proteome</keyword>
<sequence>MTDDVGLRPFREDDLAVLEALLLDPAVAGEHDWTGWSDPRRYRREWAETGMLGDDAGKLMVVRGDERLGFVDWRRRRTARASHCWNMGIALLPAARGRGHGAQAHRLLARYLFAHTTSHRIEADTELGNIAEQRALERAGFTREGVLRGIWWRDGAWRDGVLYSLLRTDPPV</sequence>
<dbReference type="PANTHER" id="PTHR43441:SF10">
    <property type="entry name" value="ACETYLTRANSFERASE"/>
    <property type="match status" value="1"/>
</dbReference>
<dbReference type="SUPFAM" id="SSF55729">
    <property type="entry name" value="Acyl-CoA N-acyltransferases (Nat)"/>
    <property type="match status" value="1"/>
</dbReference>
<dbReference type="Pfam" id="PF13302">
    <property type="entry name" value="Acetyltransf_3"/>
    <property type="match status" value="1"/>
</dbReference>
<name>A0ABN2SPN7_9PSEU</name>
<evidence type="ECO:0000313" key="2">
    <source>
        <dbReference type="EMBL" id="GAA1990353.1"/>
    </source>
</evidence>
<dbReference type="InterPro" id="IPR016181">
    <property type="entry name" value="Acyl_CoA_acyltransferase"/>
</dbReference>
<gene>
    <name evidence="2" type="ORF">GCM10009754_80880</name>
</gene>
<dbReference type="Gene3D" id="3.40.630.30">
    <property type="match status" value="1"/>
</dbReference>
<evidence type="ECO:0000259" key="1">
    <source>
        <dbReference type="PROSITE" id="PS51186"/>
    </source>
</evidence>